<dbReference type="OrthoDB" id="435460at2759"/>
<feature type="compositionally biased region" description="Acidic residues" evidence="1">
    <location>
        <begin position="284"/>
        <end position="294"/>
    </location>
</feature>
<feature type="region of interest" description="Disordered" evidence="1">
    <location>
        <begin position="592"/>
        <end position="652"/>
    </location>
</feature>
<feature type="compositionally biased region" description="Polar residues" evidence="1">
    <location>
        <begin position="319"/>
        <end position="331"/>
    </location>
</feature>
<feature type="compositionally biased region" description="Low complexity" evidence="1">
    <location>
        <begin position="420"/>
        <end position="430"/>
    </location>
</feature>
<evidence type="ECO:0000313" key="2">
    <source>
        <dbReference type="EMBL" id="EPQ50690.1"/>
    </source>
</evidence>
<dbReference type="Proteomes" id="UP000030669">
    <property type="component" value="Unassembled WGS sequence"/>
</dbReference>
<protein>
    <submittedName>
        <fullName evidence="2">Uncharacterized protein</fullName>
    </submittedName>
</protein>
<dbReference type="HOGENOM" id="CLU_420361_0_0_1"/>
<dbReference type="KEGG" id="gtr:GLOTRDRAFT_133793"/>
<accession>S7R8P4</accession>
<feature type="compositionally biased region" description="Basic and acidic residues" evidence="1">
    <location>
        <begin position="244"/>
        <end position="262"/>
    </location>
</feature>
<sequence>MLLVASTFPRGHDETYQQGIGGYSRENGHEDIWRRLAGFGGMVLVAVAMLRVMVRVETRGIRKIVKCSRRSGAAVKACAPLIYAFCVTLPDSRVEDATAPSVHRRNSPVEITDAELQKGNANEVEEEQVFVQDGQPIYFYLHRLTAAQKRYWLDLDPEVVDVGFVDVCIRRGKYAHAPPVRKGMSGPRPGQGKVEFLDPDKVNLARYLAQAIPDQESGGRQARVIYERLMEREEEGEGEEEEAVEKQVEQRPRNKDEERESMRPPPAKRMRRASESVTSRASEVEEEEEEEEVHMDDNDMFNPTGYYDSAEDLPLAGPSGTQRSPVPGASMSSQATLVGLVLPQLLDSKAVAPYRLQSVATSPSLECEYSQAQGLPDEAEESSGGSPADEDVPPPELTEEDVDVVPRQREKTLSRKKKSLLLYPLLDLRPGAQSPPPSKRNTRGGKDKEAGTGGGPATRSRQAELVDIQDASSDEYMIPLEEEGSSEVCGVPQAGGSARSRGSIGETQEEEEVEKAVDALSAATAESGASSVWKRLLHEDRKDYQPGQRRSVNKHPLDSDDQETIRDLAAPRGGRADAKLADDLEQLLSPIGSAQSVRRAASTSSWAATESGEGSRNFPPPGTRARVANEVLERAPYRPPRGTKAKEYANRV</sequence>
<feature type="compositionally biased region" description="Acidic residues" evidence="1">
    <location>
        <begin position="232"/>
        <end position="243"/>
    </location>
</feature>
<dbReference type="AlphaFoldDB" id="S7R8P4"/>
<feature type="compositionally biased region" description="Low complexity" evidence="1">
    <location>
        <begin position="600"/>
        <end position="611"/>
    </location>
</feature>
<dbReference type="EMBL" id="KB469314">
    <property type="protein sequence ID" value="EPQ50690.1"/>
    <property type="molecule type" value="Genomic_DNA"/>
</dbReference>
<feature type="region of interest" description="Disordered" evidence="1">
    <location>
        <begin position="359"/>
        <end position="564"/>
    </location>
</feature>
<feature type="compositionally biased region" description="Low complexity" evidence="1">
    <location>
        <begin position="494"/>
        <end position="503"/>
    </location>
</feature>
<dbReference type="GeneID" id="19302798"/>
<feature type="region of interest" description="Disordered" evidence="1">
    <location>
        <begin position="232"/>
        <end position="331"/>
    </location>
</feature>
<proteinExistence type="predicted"/>
<gene>
    <name evidence="2" type="ORF">GLOTRDRAFT_133793</name>
</gene>
<feature type="compositionally biased region" description="Basic and acidic residues" evidence="1">
    <location>
        <begin position="404"/>
        <end position="413"/>
    </location>
</feature>
<feature type="compositionally biased region" description="Basic and acidic residues" evidence="1">
    <location>
        <begin position="555"/>
        <end position="564"/>
    </location>
</feature>
<keyword evidence="3" id="KW-1185">Reference proteome</keyword>
<evidence type="ECO:0000313" key="3">
    <source>
        <dbReference type="Proteomes" id="UP000030669"/>
    </source>
</evidence>
<dbReference type="RefSeq" id="XP_007870945.1">
    <property type="nucleotide sequence ID" value="XM_007872754.1"/>
</dbReference>
<reference evidence="2 3" key="1">
    <citation type="journal article" date="2012" name="Science">
        <title>The Paleozoic origin of enzymatic lignin decomposition reconstructed from 31 fungal genomes.</title>
        <authorList>
            <person name="Floudas D."/>
            <person name="Binder M."/>
            <person name="Riley R."/>
            <person name="Barry K."/>
            <person name="Blanchette R.A."/>
            <person name="Henrissat B."/>
            <person name="Martinez A.T."/>
            <person name="Otillar R."/>
            <person name="Spatafora J.W."/>
            <person name="Yadav J.S."/>
            <person name="Aerts A."/>
            <person name="Benoit I."/>
            <person name="Boyd A."/>
            <person name="Carlson A."/>
            <person name="Copeland A."/>
            <person name="Coutinho P.M."/>
            <person name="de Vries R.P."/>
            <person name="Ferreira P."/>
            <person name="Findley K."/>
            <person name="Foster B."/>
            <person name="Gaskell J."/>
            <person name="Glotzer D."/>
            <person name="Gorecki P."/>
            <person name="Heitman J."/>
            <person name="Hesse C."/>
            <person name="Hori C."/>
            <person name="Igarashi K."/>
            <person name="Jurgens J.A."/>
            <person name="Kallen N."/>
            <person name="Kersten P."/>
            <person name="Kohler A."/>
            <person name="Kuees U."/>
            <person name="Kumar T.K.A."/>
            <person name="Kuo A."/>
            <person name="LaButti K."/>
            <person name="Larrondo L.F."/>
            <person name="Lindquist E."/>
            <person name="Ling A."/>
            <person name="Lombard V."/>
            <person name="Lucas S."/>
            <person name="Lundell T."/>
            <person name="Martin R."/>
            <person name="McLaughlin D.J."/>
            <person name="Morgenstern I."/>
            <person name="Morin E."/>
            <person name="Murat C."/>
            <person name="Nagy L.G."/>
            <person name="Nolan M."/>
            <person name="Ohm R.A."/>
            <person name="Patyshakuliyeva A."/>
            <person name="Rokas A."/>
            <person name="Ruiz-Duenas F.J."/>
            <person name="Sabat G."/>
            <person name="Salamov A."/>
            <person name="Samejima M."/>
            <person name="Schmutz J."/>
            <person name="Slot J.C."/>
            <person name="St John F."/>
            <person name="Stenlid J."/>
            <person name="Sun H."/>
            <person name="Sun S."/>
            <person name="Syed K."/>
            <person name="Tsang A."/>
            <person name="Wiebenga A."/>
            <person name="Young D."/>
            <person name="Pisabarro A."/>
            <person name="Eastwood D.C."/>
            <person name="Martin F."/>
            <person name="Cullen D."/>
            <person name="Grigoriev I.V."/>
            <person name="Hibbett D.S."/>
        </authorList>
    </citation>
    <scope>NUCLEOTIDE SEQUENCE [LARGE SCALE GENOMIC DNA]</scope>
    <source>
        <strain evidence="2 3">ATCC 11539</strain>
    </source>
</reference>
<evidence type="ECO:0000256" key="1">
    <source>
        <dbReference type="SAM" id="MobiDB-lite"/>
    </source>
</evidence>
<name>S7R8P4_GLOTA</name>
<feature type="compositionally biased region" description="Acidic residues" evidence="1">
    <location>
        <begin position="388"/>
        <end position="403"/>
    </location>
</feature>
<organism evidence="2 3">
    <name type="scientific">Gloeophyllum trabeum (strain ATCC 11539 / FP-39264 / Madison 617)</name>
    <name type="common">Brown rot fungus</name>
    <dbReference type="NCBI Taxonomy" id="670483"/>
    <lineage>
        <taxon>Eukaryota</taxon>
        <taxon>Fungi</taxon>
        <taxon>Dikarya</taxon>
        <taxon>Basidiomycota</taxon>
        <taxon>Agaricomycotina</taxon>
        <taxon>Agaricomycetes</taxon>
        <taxon>Gloeophyllales</taxon>
        <taxon>Gloeophyllaceae</taxon>
        <taxon>Gloeophyllum</taxon>
    </lineage>
</organism>